<dbReference type="Pfam" id="PF00691">
    <property type="entry name" value="OmpA"/>
    <property type="match status" value="2"/>
</dbReference>
<keyword evidence="7" id="KW-1185">Reference proteome</keyword>
<feature type="domain" description="OmpA-like" evidence="5">
    <location>
        <begin position="156"/>
        <end position="273"/>
    </location>
</feature>
<dbReference type="InterPro" id="IPR050330">
    <property type="entry name" value="Bact_OuterMem_StrucFunc"/>
</dbReference>
<protein>
    <submittedName>
        <fullName evidence="6">OmpA family protein</fullName>
    </submittedName>
</protein>
<dbReference type="PRINTS" id="PR01021">
    <property type="entry name" value="OMPADOMAIN"/>
</dbReference>
<dbReference type="Gene3D" id="3.30.1330.60">
    <property type="entry name" value="OmpA-like domain"/>
    <property type="match status" value="2"/>
</dbReference>
<gene>
    <name evidence="6" type="ORF">J1C55_02435</name>
</gene>
<comment type="caution">
    <text evidence="6">The sequence shown here is derived from an EMBL/GenBank/DDBJ whole genome shotgun (WGS) entry which is preliminary data.</text>
</comment>
<evidence type="ECO:0000256" key="4">
    <source>
        <dbReference type="PROSITE-ProRule" id="PRU00473"/>
    </source>
</evidence>
<sequence>MRLFVLITFLSLQFAFSQKEMKHIVYFETDKYTILETEHYRLLLFLSEIESIDVKKISIYGFCDDRGSDSYNLKLSKNRANAIKTVFSNNEVDDNLITNIDGKGEILLNIIKETNVQKIRALNRKVEIVVTQVFPPRKTILPNTKVEELLTGDLKVGDNIQIENLLFKTGYSYLVPESIEVLNRIAAILLQRRDISFTIQGHVCCTNGTRDALDRKTKKRNLSVARAKYVYDFLANKGVSRNRMKYVGLKRKYPLGGLPEYDRRVELLITAVKK</sequence>
<evidence type="ECO:0000259" key="5">
    <source>
        <dbReference type="PROSITE" id="PS51123"/>
    </source>
</evidence>
<dbReference type="RefSeq" id="WP_227475883.1">
    <property type="nucleotide sequence ID" value="NZ_JAFMPT010000002.1"/>
</dbReference>
<feature type="domain" description="OmpA-like" evidence="5">
    <location>
        <begin position="14"/>
        <end position="134"/>
    </location>
</feature>
<dbReference type="Proteomes" id="UP000778797">
    <property type="component" value="Unassembled WGS sequence"/>
</dbReference>
<comment type="subcellular location">
    <subcellularLocation>
        <location evidence="1">Cell outer membrane</location>
    </subcellularLocation>
</comment>
<dbReference type="SUPFAM" id="SSF103088">
    <property type="entry name" value="OmpA-like"/>
    <property type="match status" value="2"/>
</dbReference>
<keyword evidence="3" id="KW-0998">Cell outer membrane</keyword>
<keyword evidence="2 4" id="KW-0472">Membrane</keyword>
<evidence type="ECO:0000256" key="3">
    <source>
        <dbReference type="ARBA" id="ARBA00023237"/>
    </source>
</evidence>
<evidence type="ECO:0000256" key="2">
    <source>
        <dbReference type="ARBA" id="ARBA00023136"/>
    </source>
</evidence>
<dbReference type="EMBL" id="JAFMPT010000002">
    <property type="protein sequence ID" value="MCC1483436.1"/>
    <property type="molecule type" value="Genomic_DNA"/>
</dbReference>
<dbReference type="PANTHER" id="PTHR30329:SF21">
    <property type="entry name" value="LIPOPROTEIN YIAD-RELATED"/>
    <property type="match status" value="1"/>
</dbReference>
<reference evidence="7" key="2">
    <citation type="submission" date="2023-07" db="EMBL/GenBank/DDBJ databases">
        <title>Genome of Winogradskyella sp. E313.</title>
        <authorList>
            <person name="Zhou Y."/>
        </authorList>
    </citation>
    <scope>NUCLEOTIDE SEQUENCE [LARGE SCALE GENOMIC DNA]</scope>
    <source>
        <strain evidence="7">E313</strain>
    </source>
</reference>
<dbReference type="PROSITE" id="PS51123">
    <property type="entry name" value="OMPA_2"/>
    <property type="match status" value="2"/>
</dbReference>
<evidence type="ECO:0000313" key="7">
    <source>
        <dbReference type="Proteomes" id="UP000778797"/>
    </source>
</evidence>
<name>A0ABS8EJR8_9FLAO</name>
<dbReference type="InterPro" id="IPR006665">
    <property type="entry name" value="OmpA-like"/>
</dbReference>
<dbReference type="InterPro" id="IPR006664">
    <property type="entry name" value="OMP_bac"/>
</dbReference>
<dbReference type="InterPro" id="IPR036737">
    <property type="entry name" value="OmpA-like_sf"/>
</dbReference>
<accession>A0ABS8EJR8</accession>
<dbReference type="CDD" id="cd07185">
    <property type="entry name" value="OmpA_C-like"/>
    <property type="match status" value="1"/>
</dbReference>
<evidence type="ECO:0000313" key="6">
    <source>
        <dbReference type="EMBL" id="MCC1483436.1"/>
    </source>
</evidence>
<reference evidence="7" key="1">
    <citation type="submission" date="2021-03" db="EMBL/GenBank/DDBJ databases">
        <title>Genome of Cognatishimia sp. F0-27.</title>
        <authorList>
            <person name="Ping X."/>
        </authorList>
    </citation>
    <scope>NUCLEOTIDE SEQUENCE [LARGE SCALE GENOMIC DNA]</scope>
    <source>
        <strain evidence="7">E313</strain>
    </source>
</reference>
<evidence type="ECO:0000256" key="1">
    <source>
        <dbReference type="ARBA" id="ARBA00004442"/>
    </source>
</evidence>
<proteinExistence type="predicted"/>
<organism evidence="6 7">
    <name type="scientific">Winogradskyella immobilis</name>
    <dbReference type="NCBI Taxonomy" id="2816852"/>
    <lineage>
        <taxon>Bacteria</taxon>
        <taxon>Pseudomonadati</taxon>
        <taxon>Bacteroidota</taxon>
        <taxon>Flavobacteriia</taxon>
        <taxon>Flavobacteriales</taxon>
        <taxon>Flavobacteriaceae</taxon>
        <taxon>Winogradskyella</taxon>
    </lineage>
</organism>
<dbReference type="PANTHER" id="PTHR30329">
    <property type="entry name" value="STATOR ELEMENT OF FLAGELLAR MOTOR COMPLEX"/>
    <property type="match status" value="1"/>
</dbReference>